<dbReference type="PATRIC" id="fig|1341157.4.peg.597"/>
<dbReference type="InterPro" id="IPR036837">
    <property type="entry name" value="Cation_efflux_CTD_sf"/>
</dbReference>
<keyword evidence="3" id="KW-0813">Transport</keyword>
<evidence type="ECO:0000313" key="11">
    <source>
        <dbReference type="Proteomes" id="UP000019365"/>
    </source>
</evidence>
<sequence>MNRDKVIVRTSIIGILANIFLASFKAAVGIISSSIAIVLDAVNNLSDVMSSVITIIGTKLARKRPDKAHPYGYGRVENLSATFIAVIVLYAGVTSFVESVKKIIHPAVPDYSAAAIIIVASAVVVKVILGLYVKKKGESVNSDSLISSGKDAMLDSVISFSTLIAAAVYLIFNIRTEAWLGAVISLVIIKSGLGMLGDSLSNIIGKRISSELSKEIKQTITSFPEVKGAYDLLLHSYGPDLLIGSVHIEVPDTMPVAELDKLEHHITEKVLVQHKVILAGISVYAVNTGNDRAAQVYSDIRRNVMSHEYILQIHGFYLDEVRKTIHFDIIIDFAAPDANELYEHILTETQEAYPDHAVSITLDTDVSD</sequence>
<dbReference type="SUPFAM" id="SSF161111">
    <property type="entry name" value="Cation efflux protein transmembrane domain-like"/>
    <property type="match status" value="1"/>
</dbReference>
<feature type="domain" description="Cation efflux protein cytoplasmic" evidence="9">
    <location>
        <begin position="210"/>
        <end position="273"/>
    </location>
</feature>
<evidence type="ECO:0000313" key="10">
    <source>
        <dbReference type="EMBL" id="EWM54718.1"/>
    </source>
</evidence>
<evidence type="ECO:0000256" key="3">
    <source>
        <dbReference type="ARBA" id="ARBA00022448"/>
    </source>
</evidence>
<dbReference type="FunFam" id="1.20.1510.10:FF:000006">
    <property type="entry name" value="Divalent cation efflux transporter"/>
    <property type="match status" value="1"/>
</dbReference>
<dbReference type="Pfam" id="PF01545">
    <property type="entry name" value="Cation_efflux"/>
    <property type="match status" value="1"/>
</dbReference>
<evidence type="ECO:0000256" key="4">
    <source>
        <dbReference type="ARBA" id="ARBA00022692"/>
    </source>
</evidence>
<dbReference type="eggNOG" id="COG0053">
    <property type="taxonomic scope" value="Bacteria"/>
</dbReference>
<dbReference type="InterPro" id="IPR058533">
    <property type="entry name" value="Cation_efflux_TM"/>
</dbReference>
<feature type="transmembrane region" description="Helical" evidence="7">
    <location>
        <begin position="12"/>
        <end position="39"/>
    </location>
</feature>
<dbReference type="Gene3D" id="3.30.70.1350">
    <property type="entry name" value="Cation efflux protein, cytoplasmic domain"/>
    <property type="match status" value="1"/>
</dbReference>
<evidence type="ECO:0000256" key="7">
    <source>
        <dbReference type="SAM" id="Phobius"/>
    </source>
</evidence>
<dbReference type="InterPro" id="IPR027469">
    <property type="entry name" value="Cation_efflux_TMD_sf"/>
</dbReference>
<dbReference type="GO" id="GO:0008324">
    <property type="term" value="F:monoatomic cation transmembrane transporter activity"/>
    <property type="evidence" value="ECO:0007669"/>
    <property type="project" value="InterPro"/>
</dbReference>
<dbReference type="PANTHER" id="PTHR43840:SF50">
    <property type="entry name" value="MANGANESE EFFLUX SYSTEM PROTEIN MNES"/>
    <property type="match status" value="1"/>
</dbReference>
<feature type="transmembrane region" description="Helical" evidence="7">
    <location>
        <begin position="113"/>
        <end position="133"/>
    </location>
</feature>
<reference evidence="10 11" key="1">
    <citation type="journal article" date="2014" name="PLoS ONE">
        <title>Rumen cellulosomics: divergent fiber-degrading strategies revealed by comparative genome-wide analysis of six ruminococcal strains.</title>
        <authorList>
            <person name="Dassa B."/>
            <person name="Borovok I."/>
            <person name="Ruimy-Israeli V."/>
            <person name="Lamed R."/>
            <person name="Flint H.J."/>
            <person name="Duncan S.H."/>
            <person name="Henrissat B."/>
            <person name="Coutinho P."/>
            <person name="Morrison M."/>
            <person name="Mosoni P."/>
            <person name="Yeoman C.J."/>
            <person name="White B.A."/>
            <person name="Bayer E.A."/>
        </authorList>
    </citation>
    <scope>NUCLEOTIDE SEQUENCE [LARGE SCALE GENOMIC DNA]</scope>
    <source>
        <strain evidence="10 11">007c</strain>
    </source>
</reference>
<dbReference type="InterPro" id="IPR002524">
    <property type="entry name" value="Cation_efflux"/>
</dbReference>
<dbReference type="PANTHER" id="PTHR43840">
    <property type="entry name" value="MITOCHONDRIAL METAL TRANSPORTER 1-RELATED"/>
    <property type="match status" value="1"/>
</dbReference>
<name>W7ULS8_RUMFL</name>
<dbReference type="NCBIfam" id="TIGR01297">
    <property type="entry name" value="CDF"/>
    <property type="match status" value="1"/>
</dbReference>
<organism evidence="10 11">
    <name type="scientific">Ruminococcus flavefaciens 007c</name>
    <dbReference type="NCBI Taxonomy" id="1341157"/>
    <lineage>
        <taxon>Bacteria</taxon>
        <taxon>Bacillati</taxon>
        <taxon>Bacillota</taxon>
        <taxon>Clostridia</taxon>
        <taxon>Eubacteriales</taxon>
        <taxon>Oscillospiraceae</taxon>
        <taxon>Ruminococcus</taxon>
    </lineage>
</organism>
<dbReference type="Gene3D" id="1.20.1510.10">
    <property type="entry name" value="Cation efflux protein transmembrane domain"/>
    <property type="match status" value="1"/>
</dbReference>
<accession>W7ULS8</accession>
<dbReference type="GO" id="GO:0016020">
    <property type="term" value="C:membrane"/>
    <property type="evidence" value="ECO:0007669"/>
    <property type="project" value="UniProtKB-SubCell"/>
</dbReference>
<proteinExistence type="inferred from homology"/>
<keyword evidence="5 7" id="KW-1133">Transmembrane helix</keyword>
<gene>
    <name evidence="10" type="ORF">RF007C_02245</name>
</gene>
<feature type="domain" description="Cation efflux protein transmembrane" evidence="8">
    <location>
        <begin position="12"/>
        <end position="203"/>
    </location>
</feature>
<evidence type="ECO:0000259" key="8">
    <source>
        <dbReference type="Pfam" id="PF01545"/>
    </source>
</evidence>
<feature type="transmembrane region" description="Helical" evidence="7">
    <location>
        <begin position="153"/>
        <end position="172"/>
    </location>
</feature>
<feature type="transmembrane region" description="Helical" evidence="7">
    <location>
        <begin position="73"/>
        <end position="93"/>
    </location>
</feature>
<keyword evidence="6 7" id="KW-0472">Membrane</keyword>
<protein>
    <submittedName>
        <fullName evidence="10">Uncharacterized protein</fullName>
    </submittedName>
</protein>
<evidence type="ECO:0000256" key="5">
    <source>
        <dbReference type="ARBA" id="ARBA00022989"/>
    </source>
</evidence>
<dbReference type="InterPro" id="IPR027470">
    <property type="entry name" value="Cation_efflux_CTD"/>
</dbReference>
<evidence type="ECO:0000256" key="6">
    <source>
        <dbReference type="ARBA" id="ARBA00023136"/>
    </source>
</evidence>
<dbReference type="SUPFAM" id="SSF160240">
    <property type="entry name" value="Cation efflux protein cytoplasmic domain-like"/>
    <property type="match status" value="1"/>
</dbReference>
<dbReference type="Proteomes" id="UP000019365">
    <property type="component" value="Unassembled WGS sequence"/>
</dbReference>
<evidence type="ECO:0000256" key="1">
    <source>
        <dbReference type="ARBA" id="ARBA00004141"/>
    </source>
</evidence>
<feature type="transmembrane region" description="Helical" evidence="7">
    <location>
        <begin position="178"/>
        <end position="197"/>
    </location>
</feature>
<evidence type="ECO:0000256" key="2">
    <source>
        <dbReference type="ARBA" id="ARBA00008114"/>
    </source>
</evidence>
<keyword evidence="11" id="KW-1185">Reference proteome</keyword>
<dbReference type="InterPro" id="IPR050291">
    <property type="entry name" value="CDF_Transporter"/>
</dbReference>
<keyword evidence="4 7" id="KW-0812">Transmembrane</keyword>
<comment type="caution">
    <text evidence="10">The sequence shown here is derived from an EMBL/GenBank/DDBJ whole genome shotgun (WGS) entry which is preliminary data.</text>
</comment>
<comment type="similarity">
    <text evidence="2">Belongs to the cation diffusion facilitator (CDF) transporter (TC 2.A.4) family.</text>
</comment>
<dbReference type="OrthoDB" id="9806522at2"/>
<evidence type="ECO:0000259" key="9">
    <source>
        <dbReference type="Pfam" id="PF16916"/>
    </source>
</evidence>
<dbReference type="RefSeq" id="WP_019679117.1">
    <property type="nucleotide sequence ID" value="NZ_ATAX01000009.1"/>
</dbReference>
<comment type="subcellular location">
    <subcellularLocation>
        <location evidence="1">Membrane</location>
        <topology evidence="1">Multi-pass membrane protein</topology>
    </subcellularLocation>
</comment>
<dbReference type="AlphaFoldDB" id="W7ULS8"/>
<dbReference type="Pfam" id="PF16916">
    <property type="entry name" value="ZT_dimer"/>
    <property type="match status" value="1"/>
</dbReference>
<dbReference type="EMBL" id="ATAX01000009">
    <property type="protein sequence ID" value="EWM54718.1"/>
    <property type="molecule type" value="Genomic_DNA"/>
</dbReference>